<keyword evidence="2" id="KW-1185">Reference proteome</keyword>
<proteinExistence type="predicted"/>
<gene>
    <name evidence="1" type="ORF">CA267_008905</name>
</gene>
<dbReference type="AlphaFoldDB" id="A0A6M4MCT3"/>
<evidence type="ECO:0000313" key="2">
    <source>
        <dbReference type="Proteomes" id="UP000219285"/>
    </source>
</evidence>
<reference evidence="2" key="1">
    <citation type="submission" date="2014-12" db="EMBL/GenBank/DDBJ databases">
        <title>Complete genome sequence of a multi-drug resistant Klebsiella pneumoniae.</title>
        <authorList>
            <person name="Hua X."/>
            <person name="Chen Q."/>
            <person name="Li X."/>
            <person name="Feng Y."/>
            <person name="Ruan Z."/>
            <person name="Yu Y."/>
        </authorList>
    </citation>
    <scope>NUCLEOTIDE SEQUENCE [LARGE SCALE GENOMIC DNA]</scope>
    <source>
        <strain evidence="2">5.12</strain>
    </source>
</reference>
<reference evidence="1 2" key="2">
    <citation type="submission" date="2020-04" db="EMBL/GenBank/DDBJ databases">
        <title>Complete genome sequence of Alteromonas pelagimontana 5.12T.</title>
        <authorList>
            <person name="Sinha R.K."/>
            <person name="Krishnan K.P."/>
            <person name="Kurian J.P."/>
        </authorList>
    </citation>
    <scope>NUCLEOTIDE SEQUENCE [LARGE SCALE GENOMIC DNA]</scope>
    <source>
        <strain evidence="1 2">5.12</strain>
    </source>
</reference>
<dbReference type="Proteomes" id="UP000219285">
    <property type="component" value="Chromosome"/>
</dbReference>
<accession>A0A6M4MCT3</accession>
<dbReference type="EMBL" id="CP052766">
    <property type="protein sequence ID" value="QJR80889.1"/>
    <property type="molecule type" value="Genomic_DNA"/>
</dbReference>
<dbReference type="OrthoDB" id="6385903at2"/>
<protein>
    <submittedName>
        <fullName evidence="1">Uncharacterized protein</fullName>
    </submittedName>
</protein>
<dbReference type="RefSeq" id="WP_075607810.1">
    <property type="nucleotide sequence ID" value="NZ_CP052766.1"/>
</dbReference>
<dbReference type="KEGG" id="apel:CA267_008905"/>
<evidence type="ECO:0000313" key="1">
    <source>
        <dbReference type="EMBL" id="QJR80889.1"/>
    </source>
</evidence>
<organism evidence="1 2">
    <name type="scientific">Alteromonas pelagimontana</name>
    <dbReference type="NCBI Taxonomy" id="1858656"/>
    <lineage>
        <taxon>Bacteria</taxon>
        <taxon>Pseudomonadati</taxon>
        <taxon>Pseudomonadota</taxon>
        <taxon>Gammaproteobacteria</taxon>
        <taxon>Alteromonadales</taxon>
        <taxon>Alteromonadaceae</taxon>
        <taxon>Alteromonas/Salinimonas group</taxon>
        <taxon>Alteromonas</taxon>
    </lineage>
</organism>
<name>A0A6M4MCT3_9ALTE</name>
<sequence length="110" mass="13003">MQAGISRFTQIGDWIFEVKMVRALRVSDYGQPYSAVSTLTANGDNIYIDTQMTRNNEELSREDCMAFYEFCKQLEMKQIQYDKVRQGTRFPRVVDIEENQRPRPRIQLVK</sequence>